<evidence type="ECO:0000313" key="2">
    <source>
        <dbReference type="EMBL" id="CAD9161115.1"/>
    </source>
</evidence>
<gene>
    <name evidence="2" type="ORF">ACAT0790_LOCUS37880</name>
</gene>
<feature type="transmembrane region" description="Helical" evidence="1">
    <location>
        <begin position="78"/>
        <end position="100"/>
    </location>
</feature>
<sequence>MDSVLASGALAALLCFGACWRSAALRRCSQLLLQYAGRAGTTHHWWEVSLADAACAAGPWLAAVLLRLGQALLHPELALLHVGGFALSAAVLVGASAYLIHACRCVLKLSDSFCYDLVEQPDFAEVLWEWSLLQSLIRGVSKSVQFGYVALQAAMTAVVLLSVTQVSHLGIATAAGAASGLVVALEVARTSVWAAAITDKCARIPSLVNSISVGKIIDHDRMYCVQHIAHSQAGFYIFELRLTSAAIVKTIYIACAMAFGFATQIL</sequence>
<keyword evidence="1" id="KW-0812">Transmembrane</keyword>
<organism evidence="2">
    <name type="scientific">Alexandrium catenella</name>
    <name type="common">Red tide dinoflagellate</name>
    <name type="synonym">Gonyaulax catenella</name>
    <dbReference type="NCBI Taxonomy" id="2925"/>
    <lineage>
        <taxon>Eukaryota</taxon>
        <taxon>Sar</taxon>
        <taxon>Alveolata</taxon>
        <taxon>Dinophyceae</taxon>
        <taxon>Gonyaulacales</taxon>
        <taxon>Pyrocystaceae</taxon>
        <taxon>Alexandrium</taxon>
    </lineage>
</organism>
<keyword evidence="1" id="KW-1133">Transmembrane helix</keyword>
<dbReference type="EMBL" id="HBGE01063305">
    <property type="protein sequence ID" value="CAD9161115.1"/>
    <property type="molecule type" value="Transcribed_RNA"/>
</dbReference>
<protein>
    <submittedName>
        <fullName evidence="2">Uncharacterized protein</fullName>
    </submittedName>
</protein>
<accession>A0A7S1WD34</accession>
<evidence type="ECO:0000256" key="1">
    <source>
        <dbReference type="SAM" id="Phobius"/>
    </source>
</evidence>
<dbReference type="AlphaFoldDB" id="A0A7S1WD34"/>
<reference evidence="2" key="1">
    <citation type="submission" date="2021-01" db="EMBL/GenBank/DDBJ databases">
        <authorList>
            <person name="Corre E."/>
            <person name="Pelletier E."/>
            <person name="Niang G."/>
            <person name="Scheremetjew M."/>
            <person name="Finn R."/>
            <person name="Kale V."/>
            <person name="Holt S."/>
            <person name="Cochrane G."/>
            <person name="Meng A."/>
            <person name="Brown T."/>
            <person name="Cohen L."/>
        </authorList>
    </citation>
    <scope>NUCLEOTIDE SEQUENCE</scope>
    <source>
        <strain evidence="2">OF101</strain>
    </source>
</reference>
<name>A0A7S1WD34_ALECA</name>
<feature type="transmembrane region" description="Helical" evidence="1">
    <location>
        <begin position="48"/>
        <end position="66"/>
    </location>
</feature>
<keyword evidence="1" id="KW-0472">Membrane</keyword>
<proteinExistence type="predicted"/>